<dbReference type="RefSeq" id="WP_004438123.1">
    <property type="nucleotide sequence ID" value="NZ_AFEU01000003.1"/>
</dbReference>
<dbReference type="OrthoDB" id="9807498at2"/>
<accession>I3DXK1</accession>
<comment type="caution">
    <text evidence="1">The sequence shown here is derived from an EMBL/GenBank/DDBJ whole genome shotgun (WGS) entry which is preliminary data.</text>
</comment>
<reference evidence="1 2" key="1">
    <citation type="journal article" date="2012" name="Appl. Environ. Microbiol.">
        <title>Genome Sequence of Thermotolerant Bacillus methanolicus: Features and Regulation Related to Methylotrophy and Production of L-Lysine and L-Glutamate from Methanol.</title>
        <authorList>
            <person name="Heggeset T.M."/>
            <person name="Krog A."/>
            <person name="Balzer S."/>
            <person name="Wentzel A."/>
            <person name="Ellingsen T.E."/>
            <person name="Brautaset T."/>
        </authorList>
    </citation>
    <scope>NUCLEOTIDE SEQUENCE [LARGE SCALE GENOMIC DNA]</scope>
    <source>
        <strain evidence="1 2">PB1</strain>
    </source>
</reference>
<evidence type="ECO:0000313" key="1">
    <source>
        <dbReference type="EMBL" id="EIJ78972.1"/>
    </source>
</evidence>
<protein>
    <submittedName>
        <fullName evidence="1">Peptidase U32</fullName>
    </submittedName>
</protein>
<dbReference type="PANTHER" id="PTHR30217:SF7">
    <property type="entry name" value="TRNA HYDROXYLATION PROTEIN P2"/>
    <property type="match status" value="1"/>
</dbReference>
<proteinExistence type="predicted"/>
<dbReference type="PATRIC" id="fig|997296.3.peg.3262"/>
<gene>
    <name evidence="1" type="ORF">PB1_15479</name>
</gene>
<dbReference type="AlphaFoldDB" id="I3DXK1"/>
<sequence>MKKPELLVTPTSVEDIIPLAEAGADAFVVGEQRYGLRLAGEFSRNDVAKAIQLAHSKDKKVYVAMNAIFHNDKVKELNDYVQFLKEISADAIIFGDPAVLMAVRETAPDMKLHWNTETTATNWYTCNYWGRKGAKRAVLAREINMDAIIEIKEHAEVEIEVQVHGMTAMFQSKRSLIGNYFEYQGKVMEIENRKQEKNMFLYDKERDNKYPIFEDENGTHIMSPNDICIIDELQDLIEAGIDSFKIDGILKTPDYIIKVTKLYRKAIDLCAEDVDQYEEVKDDLLAQIEEIQPANRPLDTGFFFKETVY</sequence>
<dbReference type="InterPro" id="IPR001539">
    <property type="entry name" value="Peptidase_U32"/>
</dbReference>
<dbReference type="InterPro" id="IPR051454">
    <property type="entry name" value="RNA/ubiquinone_mod_enzymes"/>
</dbReference>
<dbReference type="Proteomes" id="UP000010523">
    <property type="component" value="Unassembled WGS sequence"/>
</dbReference>
<dbReference type="Pfam" id="PF01136">
    <property type="entry name" value="Peptidase_U32"/>
    <property type="match status" value="1"/>
</dbReference>
<organism evidence="1 2">
    <name type="scientific">Bacillus methanolicus PB1</name>
    <dbReference type="NCBI Taxonomy" id="997296"/>
    <lineage>
        <taxon>Bacteria</taxon>
        <taxon>Bacillati</taxon>
        <taxon>Bacillota</taxon>
        <taxon>Bacilli</taxon>
        <taxon>Bacillales</taxon>
        <taxon>Bacillaceae</taxon>
        <taxon>Bacillus</taxon>
    </lineage>
</organism>
<dbReference type="PANTHER" id="PTHR30217">
    <property type="entry name" value="PEPTIDASE U32 FAMILY"/>
    <property type="match status" value="1"/>
</dbReference>
<dbReference type="STRING" id="997296.PB1_15479"/>
<keyword evidence="2" id="KW-1185">Reference proteome</keyword>
<evidence type="ECO:0000313" key="2">
    <source>
        <dbReference type="Proteomes" id="UP000010523"/>
    </source>
</evidence>
<dbReference type="EMBL" id="AFEU01000003">
    <property type="protein sequence ID" value="EIJ78972.1"/>
    <property type="molecule type" value="Genomic_DNA"/>
</dbReference>
<dbReference type="eggNOG" id="COG0826">
    <property type="taxonomic scope" value="Bacteria"/>
</dbReference>
<name>I3DXK1_BACMT</name>